<evidence type="ECO:0000256" key="1">
    <source>
        <dbReference type="SAM" id="MobiDB-lite"/>
    </source>
</evidence>
<dbReference type="PIRSF" id="PIRSF015417">
    <property type="entry name" value="T31B5_30_vWA"/>
    <property type="match status" value="1"/>
</dbReference>
<evidence type="ECO:0008006" key="6">
    <source>
        <dbReference type="Google" id="ProtNLM"/>
    </source>
</evidence>
<dbReference type="Pfam" id="PF25043">
    <property type="entry name" value="DUF7788"/>
    <property type="match status" value="1"/>
</dbReference>
<evidence type="ECO:0000259" key="2">
    <source>
        <dbReference type="Pfam" id="PF11443"/>
    </source>
</evidence>
<dbReference type="InterPro" id="IPR058580">
    <property type="entry name" value="DUF2828"/>
</dbReference>
<evidence type="ECO:0000313" key="4">
    <source>
        <dbReference type="EMBL" id="KAK5699832.1"/>
    </source>
</evidence>
<evidence type="ECO:0000313" key="5">
    <source>
        <dbReference type="Proteomes" id="UP001310594"/>
    </source>
</evidence>
<dbReference type="Proteomes" id="UP001310594">
    <property type="component" value="Unassembled WGS sequence"/>
</dbReference>
<name>A0AAN7ZU07_9PEZI</name>
<sequence length="812" mass="90119">MAEQVKMAEHTMINTTFPVDLPDMPELRMAKPEFEAYIKATLYTTILLPTSTQDKIELPIHTKQADATVEDSVTLTPKHDSRFMDGLLADKSTVPTFDERDGKMLTENLDVAHRTSGEALVDLFQELEAVISGDRLSEVLENAWTADSEATLKIIWNARSIHLGKSDRITFYRSVGWLAEKHPLTLLTNLPWLVRPLIPKKTPKPKEQKEDKEKKDDVNDDAELIEAKDADSDFEIVDEPDELDGPSPAKRPRLDDDAEPSEFDVRFGVAHGYWKDLLNILALAANDELKAGGNPRSVLNIPRPTTKVVKAYEKDWTAGRKKLRTADKHEKAVKKLADDPFYRALHLTVARLFADQLKLDYARLQSDSKAEIKRITLAAKWAPSHKGMHDQHTFIVSSIAELLYPFDSVCPQADPGDRTLYLKHARNAYQLKLLSPLRKALDIVERSLTNKKFDEISYNKVPSLAMKQYTSKFAEKDFERFDQYIDKVASGQLKISGATLLPSTLVAAVSGRGNSATGKGTSALVQKKLLDLAAKTVDGQWNTLVQRIKDNGTLESSIAVCDVSGSMSGPVFPDGTCPMDSAIGLSLLLAEITKPPFGGALITFHEHPMVVRVGGLEDKHSFVEKVNQIKSTPWGGSTDFVAVFERLILPMAVENKLTQEDMVKQVFVFSDMQFNMAGGYGSNDWSTSYERIQKKFKVAGYEMPKLIFWNLAGGRAGYSQYGAGMHGGDDVAPKPVTAADEGTALVSGYSQGQLKMFLDNGQFDEPEDEVVEEEAKDGDEVVVKKVKAKQDPLATVKKAISHAAYRMLKVVD</sequence>
<accession>A0AAN7ZU07</accession>
<organism evidence="4 5">
    <name type="scientific">Elasticomyces elasticus</name>
    <dbReference type="NCBI Taxonomy" id="574655"/>
    <lineage>
        <taxon>Eukaryota</taxon>
        <taxon>Fungi</taxon>
        <taxon>Dikarya</taxon>
        <taxon>Ascomycota</taxon>
        <taxon>Pezizomycotina</taxon>
        <taxon>Dothideomycetes</taxon>
        <taxon>Dothideomycetidae</taxon>
        <taxon>Mycosphaerellales</taxon>
        <taxon>Teratosphaeriaceae</taxon>
        <taxon>Elasticomyces</taxon>
    </lineage>
</organism>
<feature type="compositionally biased region" description="Acidic residues" evidence="1">
    <location>
        <begin position="232"/>
        <end position="244"/>
    </location>
</feature>
<comment type="caution">
    <text evidence="4">The sequence shown here is derived from an EMBL/GenBank/DDBJ whole genome shotgun (WGS) entry which is preliminary data.</text>
</comment>
<feature type="region of interest" description="Disordered" evidence="1">
    <location>
        <begin position="198"/>
        <end position="257"/>
    </location>
</feature>
<protein>
    <recommendedName>
        <fullName evidence="6">DUF2828 domain-containing protein</fullName>
    </recommendedName>
</protein>
<dbReference type="Pfam" id="PF11443">
    <property type="entry name" value="DUF2828"/>
    <property type="match status" value="1"/>
</dbReference>
<proteinExistence type="predicted"/>
<evidence type="ECO:0000259" key="3">
    <source>
        <dbReference type="Pfam" id="PF25043"/>
    </source>
</evidence>
<dbReference type="InterPro" id="IPR056690">
    <property type="entry name" value="DUF7788"/>
</dbReference>
<dbReference type="PANTHER" id="PTHR31373:SF27">
    <property type="entry name" value="TROVE DOMAIN-CONTAINING PROTEIN"/>
    <property type="match status" value="1"/>
</dbReference>
<feature type="domain" description="DUF2828" evidence="2">
    <location>
        <begin position="106"/>
        <end position="554"/>
    </location>
</feature>
<feature type="compositionally biased region" description="Basic and acidic residues" evidence="1">
    <location>
        <begin position="204"/>
        <end position="217"/>
    </location>
</feature>
<dbReference type="InterPro" id="IPR011205">
    <property type="entry name" value="UCP015417_vWA"/>
</dbReference>
<gene>
    <name evidence="4" type="ORF">LTR97_005963</name>
</gene>
<dbReference type="InterPro" id="IPR036465">
    <property type="entry name" value="vWFA_dom_sf"/>
</dbReference>
<dbReference type="AlphaFoldDB" id="A0AAN7ZU07"/>
<dbReference type="SUPFAM" id="SSF53300">
    <property type="entry name" value="vWA-like"/>
    <property type="match status" value="1"/>
</dbReference>
<reference evidence="4" key="1">
    <citation type="submission" date="2023-08" db="EMBL/GenBank/DDBJ databases">
        <title>Black Yeasts Isolated from many extreme environments.</title>
        <authorList>
            <person name="Coleine C."/>
            <person name="Stajich J.E."/>
            <person name="Selbmann L."/>
        </authorList>
    </citation>
    <scope>NUCLEOTIDE SEQUENCE</scope>
    <source>
        <strain evidence="4">CCFEE 5810</strain>
    </source>
</reference>
<feature type="domain" description="DUF7788" evidence="3">
    <location>
        <begin position="556"/>
        <end position="800"/>
    </location>
</feature>
<dbReference type="EMBL" id="JAVRQU010000008">
    <property type="protein sequence ID" value="KAK5699832.1"/>
    <property type="molecule type" value="Genomic_DNA"/>
</dbReference>
<dbReference type="PANTHER" id="PTHR31373">
    <property type="entry name" value="OS06G0652100 PROTEIN"/>
    <property type="match status" value="1"/>
</dbReference>